<evidence type="ECO:0000313" key="1">
    <source>
        <dbReference type="EMBL" id="OKO93116.1"/>
    </source>
</evidence>
<organism evidence="1 2">
    <name type="scientific">Geobacillus proteiniphilus</name>
    <dbReference type="NCBI Taxonomy" id="860353"/>
    <lineage>
        <taxon>Bacteria</taxon>
        <taxon>Bacillati</taxon>
        <taxon>Bacillota</taxon>
        <taxon>Bacilli</taxon>
        <taxon>Bacillales</taxon>
        <taxon>Anoxybacillaceae</taxon>
        <taxon>Geobacillus</taxon>
    </lineage>
</organism>
<dbReference type="Proteomes" id="UP000186030">
    <property type="component" value="Unassembled WGS sequence"/>
</dbReference>
<sequence length="58" mass="6755">MPFRCSEPVSERRFLLTLRLMMGMAIAAWRMMPAGLNPICISYRCNLKLYHLQLLPSI</sequence>
<dbReference type="AlphaFoldDB" id="A0A1Q5SYZ9"/>
<proteinExistence type="predicted"/>
<evidence type="ECO:0000313" key="2">
    <source>
        <dbReference type="Proteomes" id="UP000186030"/>
    </source>
</evidence>
<gene>
    <name evidence="1" type="ORF">BRO54_2066</name>
</gene>
<dbReference type="EMBL" id="MQMG01000024">
    <property type="protein sequence ID" value="OKO93116.1"/>
    <property type="molecule type" value="Genomic_DNA"/>
</dbReference>
<protein>
    <submittedName>
        <fullName evidence="1">Uncharacterized protein</fullName>
    </submittedName>
</protein>
<name>A0A1Q5SYZ9_9BACL</name>
<reference evidence="2" key="2">
    <citation type="submission" date="2017-01" db="EMBL/GenBank/DDBJ databases">
        <title>Genome sequencing and annotation of Geobacillus sp. 1017, a Hydrocarbon-Oxidizing Thermophilic Bacterium Isolated from a Heavy Oil Reservoir (China).</title>
        <authorList>
            <person name="Kadnikov V.V."/>
            <person name="Mardanov A.V."/>
            <person name="Poltaraus A.B."/>
            <person name="Sokolova D.S."/>
            <person name="Semenova E.M."/>
            <person name="Ravin N.V."/>
            <person name="Tourova T.P."/>
            <person name="Nazina T.N."/>
        </authorList>
    </citation>
    <scope>NUCLEOTIDE SEQUENCE [LARGE SCALE GENOMIC DNA]</scope>
    <source>
        <strain evidence="2">1017</strain>
    </source>
</reference>
<accession>A0A1Q5SYZ9</accession>
<reference evidence="1 2" key="1">
    <citation type="submission" date="2016-11" db="EMBL/GenBank/DDBJ databases">
        <authorList>
            <person name="Kadnikov V."/>
            <person name="Nazina T."/>
        </authorList>
    </citation>
    <scope>NUCLEOTIDE SEQUENCE [LARGE SCALE GENOMIC DNA]</scope>
    <source>
        <strain evidence="1 2">1017</strain>
    </source>
</reference>
<comment type="caution">
    <text evidence="1">The sequence shown here is derived from an EMBL/GenBank/DDBJ whole genome shotgun (WGS) entry which is preliminary data.</text>
</comment>